<name>A0AAV5LI61_9ROSI</name>
<evidence type="ECO:0008006" key="12">
    <source>
        <dbReference type="Google" id="ProtNLM"/>
    </source>
</evidence>
<keyword evidence="4" id="KW-0735">Signal-anchor</keyword>
<keyword evidence="7" id="KW-0732">Signal</keyword>
<dbReference type="InterPro" id="IPR025846">
    <property type="entry name" value="TBL_N"/>
</dbReference>
<dbReference type="GO" id="GO:0016020">
    <property type="term" value="C:membrane"/>
    <property type="evidence" value="ECO:0007669"/>
    <property type="project" value="UniProtKB-SubCell"/>
</dbReference>
<evidence type="ECO:0000256" key="7">
    <source>
        <dbReference type="SAM" id="SignalP"/>
    </source>
</evidence>
<dbReference type="GO" id="GO:0016413">
    <property type="term" value="F:O-acetyltransferase activity"/>
    <property type="evidence" value="ECO:0007669"/>
    <property type="project" value="InterPro"/>
</dbReference>
<accession>A0AAV5LI61</accession>
<evidence type="ECO:0000313" key="11">
    <source>
        <dbReference type="Proteomes" id="UP001054252"/>
    </source>
</evidence>
<proteinExistence type="inferred from homology"/>
<keyword evidence="11" id="KW-1185">Reference proteome</keyword>
<dbReference type="Proteomes" id="UP001054252">
    <property type="component" value="Unassembled WGS sequence"/>
</dbReference>
<reference evidence="10 11" key="1">
    <citation type="journal article" date="2021" name="Commun. Biol.">
        <title>The genome of Shorea leprosula (Dipterocarpaceae) highlights the ecological relevance of drought in aseasonal tropical rainforests.</title>
        <authorList>
            <person name="Ng K.K.S."/>
            <person name="Kobayashi M.J."/>
            <person name="Fawcett J.A."/>
            <person name="Hatakeyama M."/>
            <person name="Paape T."/>
            <person name="Ng C.H."/>
            <person name="Ang C.C."/>
            <person name="Tnah L.H."/>
            <person name="Lee C.T."/>
            <person name="Nishiyama T."/>
            <person name="Sese J."/>
            <person name="O'Brien M.J."/>
            <person name="Copetti D."/>
            <person name="Mohd Noor M.I."/>
            <person name="Ong R.C."/>
            <person name="Putra M."/>
            <person name="Sireger I.Z."/>
            <person name="Indrioko S."/>
            <person name="Kosugi Y."/>
            <person name="Izuno A."/>
            <person name="Isagi Y."/>
            <person name="Lee S.L."/>
            <person name="Shimizu K.K."/>
        </authorList>
    </citation>
    <scope>NUCLEOTIDE SEQUENCE [LARGE SCALE GENOMIC DNA]</scope>
    <source>
        <strain evidence="10">214</strain>
    </source>
</reference>
<evidence type="ECO:0000256" key="2">
    <source>
        <dbReference type="ARBA" id="ARBA00007727"/>
    </source>
</evidence>
<dbReference type="Pfam" id="PF14416">
    <property type="entry name" value="PMR5N"/>
    <property type="match status" value="1"/>
</dbReference>
<comment type="subcellular location">
    <subcellularLocation>
        <location evidence="1">Membrane</location>
        <topology evidence="1">Single-pass membrane protein</topology>
    </subcellularLocation>
</comment>
<evidence type="ECO:0000256" key="3">
    <source>
        <dbReference type="ARBA" id="ARBA00022692"/>
    </source>
</evidence>
<evidence type="ECO:0000256" key="5">
    <source>
        <dbReference type="ARBA" id="ARBA00022989"/>
    </source>
</evidence>
<sequence length="338" mass="38633">MGATHLLLCLSLFAVLVQGQNCNFFEGSWVVDNAYPLYTNCPFASDIYNCQKFGRPDKAYLNYRWKPTACELPRFNGLNFLEKFRGKSIMFVGDSISRDQYESFICMIHSAVPNATYRQTSRGHIIIFEIPEYEVKVMRDQNVYLVDLMKEQVGQVLRLDSIQDGKSWLGIDVLVFNSWHWWNRKTWDYIEVGGKYVKDMNRFVALETALTTWARWVKANINPQKTTVFFQGASPTHYNGSMWNEPKADKCIGQTQPVLGTVYPGGIPPELGVQKKVLSTVSNLVKVFDTTYMSLFRKDGHPSKYNPGGNTGGVDCLHWCLPGLPDTWNEILYNLIIS</sequence>
<feature type="signal peptide" evidence="7">
    <location>
        <begin position="1"/>
        <end position="19"/>
    </location>
</feature>
<dbReference type="PANTHER" id="PTHR32285">
    <property type="entry name" value="PROTEIN TRICHOME BIREFRINGENCE-LIKE 9-RELATED"/>
    <property type="match status" value="1"/>
</dbReference>
<evidence type="ECO:0000259" key="8">
    <source>
        <dbReference type="Pfam" id="PF13839"/>
    </source>
</evidence>
<evidence type="ECO:0000256" key="1">
    <source>
        <dbReference type="ARBA" id="ARBA00004167"/>
    </source>
</evidence>
<organism evidence="10 11">
    <name type="scientific">Rubroshorea leprosula</name>
    <dbReference type="NCBI Taxonomy" id="152421"/>
    <lineage>
        <taxon>Eukaryota</taxon>
        <taxon>Viridiplantae</taxon>
        <taxon>Streptophyta</taxon>
        <taxon>Embryophyta</taxon>
        <taxon>Tracheophyta</taxon>
        <taxon>Spermatophyta</taxon>
        <taxon>Magnoliopsida</taxon>
        <taxon>eudicotyledons</taxon>
        <taxon>Gunneridae</taxon>
        <taxon>Pentapetalae</taxon>
        <taxon>rosids</taxon>
        <taxon>malvids</taxon>
        <taxon>Malvales</taxon>
        <taxon>Dipterocarpaceae</taxon>
        <taxon>Rubroshorea</taxon>
    </lineage>
</organism>
<evidence type="ECO:0000256" key="4">
    <source>
        <dbReference type="ARBA" id="ARBA00022968"/>
    </source>
</evidence>
<dbReference type="EMBL" id="BPVZ01000120">
    <property type="protein sequence ID" value="GKV37073.1"/>
    <property type="molecule type" value="Genomic_DNA"/>
</dbReference>
<evidence type="ECO:0000256" key="6">
    <source>
        <dbReference type="ARBA" id="ARBA00023136"/>
    </source>
</evidence>
<protein>
    <recommendedName>
        <fullName evidence="12">Trichome birefringence-like N-terminal domain-containing protein</fullName>
    </recommendedName>
</protein>
<feature type="domain" description="Trichome birefringence-like N-terminal" evidence="9">
    <location>
        <begin position="21"/>
        <end position="71"/>
    </location>
</feature>
<dbReference type="GO" id="GO:0005794">
    <property type="term" value="C:Golgi apparatus"/>
    <property type="evidence" value="ECO:0007669"/>
    <property type="project" value="TreeGrafter"/>
</dbReference>
<keyword evidence="3" id="KW-0812">Transmembrane</keyword>
<feature type="domain" description="Trichome birefringence-like C-terminal" evidence="8">
    <location>
        <begin position="72"/>
        <end position="334"/>
    </location>
</feature>
<comment type="caution">
    <text evidence="10">The sequence shown here is derived from an EMBL/GenBank/DDBJ whole genome shotgun (WGS) entry which is preliminary data.</text>
</comment>
<dbReference type="Pfam" id="PF13839">
    <property type="entry name" value="PC-Esterase"/>
    <property type="match status" value="1"/>
</dbReference>
<dbReference type="AlphaFoldDB" id="A0AAV5LI61"/>
<evidence type="ECO:0000313" key="10">
    <source>
        <dbReference type="EMBL" id="GKV37073.1"/>
    </source>
</evidence>
<dbReference type="InterPro" id="IPR029962">
    <property type="entry name" value="TBL"/>
</dbReference>
<evidence type="ECO:0000259" key="9">
    <source>
        <dbReference type="Pfam" id="PF14416"/>
    </source>
</evidence>
<comment type="similarity">
    <text evidence="2">Belongs to the PC-esterase family. TBL subfamily.</text>
</comment>
<keyword evidence="6" id="KW-0472">Membrane</keyword>
<gene>
    <name evidence="10" type="ORF">SLEP1_g45141</name>
</gene>
<keyword evidence="5" id="KW-1133">Transmembrane helix</keyword>
<feature type="chain" id="PRO_5043394502" description="Trichome birefringence-like N-terminal domain-containing protein" evidence="7">
    <location>
        <begin position="20"/>
        <end position="338"/>
    </location>
</feature>
<dbReference type="InterPro" id="IPR026057">
    <property type="entry name" value="TBL_C"/>
</dbReference>
<dbReference type="PANTHER" id="PTHR32285:SF58">
    <property type="entry name" value="PROTEIN TRICHOME BIREFRINGENCE-LIKE 41"/>
    <property type="match status" value="1"/>
</dbReference>